<reference evidence="1 2" key="1">
    <citation type="submission" date="2021-06" db="EMBL/GenBank/DDBJ databases">
        <title>Caerostris extrusa draft genome.</title>
        <authorList>
            <person name="Kono N."/>
            <person name="Arakawa K."/>
        </authorList>
    </citation>
    <scope>NUCLEOTIDE SEQUENCE [LARGE SCALE GENOMIC DNA]</scope>
</reference>
<dbReference type="Proteomes" id="UP001054945">
    <property type="component" value="Unassembled WGS sequence"/>
</dbReference>
<organism evidence="1 2">
    <name type="scientific">Caerostris extrusa</name>
    <name type="common">Bark spider</name>
    <name type="synonym">Caerostris bankana</name>
    <dbReference type="NCBI Taxonomy" id="172846"/>
    <lineage>
        <taxon>Eukaryota</taxon>
        <taxon>Metazoa</taxon>
        <taxon>Ecdysozoa</taxon>
        <taxon>Arthropoda</taxon>
        <taxon>Chelicerata</taxon>
        <taxon>Arachnida</taxon>
        <taxon>Araneae</taxon>
        <taxon>Araneomorphae</taxon>
        <taxon>Entelegynae</taxon>
        <taxon>Araneoidea</taxon>
        <taxon>Araneidae</taxon>
        <taxon>Caerostris</taxon>
    </lineage>
</organism>
<sequence length="106" mass="11546">MARCQDPLYPPEQYSDVIRTLNFCSGTKPPCGVAKPTIQSEISQGNSMSMAECIIARCQITFLCPEQYSDVIRTLNFCSGIKPPCGVAKQTIQSEISQGNSMSFAS</sequence>
<evidence type="ECO:0000313" key="1">
    <source>
        <dbReference type="EMBL" id="GIY61858.1"/>
    </source>
</evidence>
<gene>
    <name evidence="1" type="ORF">CEXT_65241</name>
</gene>
<keyword evidence="2" id="KW-1185">Reference proteome</keyword>
<dbReference type="AlphaFoldDB" id="A0AAV4UVV6"/>
<accession>A0AAV4UVV6</accession>
<comment type="caution">
    <text evidence="1">The sequence shown here is derived from an EMBL/GenBank/DDBJ whole genome shotgun (WGS) entry which is preliminary data.</text>
</comment>
<proteinExistence type="predicted"/>
<evidence type="ECO:0000313" key="2">
    <source>
        <dbReference type="Proteomes" id="UP001054945"/>
    </source>
</evidence>
<name>A0AAV4UVV6_CAEEX</name>
<protein>
    <submittedName>
        <fullName evidence="1">Uncharacterized protein</fullName>
    </submittedName>
</protein>
<dbReference type="EMBL" id="BPLR01013538">
    <property type="protein sequence ID" value="GIY61858.1"/>
    <property type="molecule type" value="Genomic_DNA"/>
</dbReference>